<evidence type="ECO:0000259" key="12">
    <source>
        <dbReference type="PROSITE" id="PS50109"/>
    </source>
</evidence>
<proteinExistence type="predicted"/>
<keyword evidence="15" id="KW-1185">Reference proteome</keyword>
<organism evidence="14 15">
    <name type="scientific">Cryptosporangium phraense</name>
    <dbReference type="NCBI Taxonomy" id="2593070"/>
    <lineage>
        <taxon>Bacteria</taxon>
        <taxon>Bacillati</taxon>
        <taxon>Actinomycetota</taxon>
        <taxon>Actinomycetes</taxon>
        <taxon>Cryptosporangiales</taxon>
        <taxon>Cryptosporangiaceae</taxon>
        <taxon>Cryptosporangium</taxon>
    </lineage>
</organism>
<dbReference type="Gene3D" id="3.30.450.350">
    <property type="entry name" value="CHASE domain"/>
    <property type="match status" value="1"/>
</dbReference>
<evidence type="ECO:0000256" key="2">
    <source>
        <dbReference type="ARBA" id="ARBA00004236"/>
    </source>
</evidence>
<keyword evidence="9" id="KW-0902">Two-component regulatory system</keyword>
<keyword evidence="10" id="KW-0472">Membrane</keyword>
<dbReference type="EMBL" id="VIRS01000044">
    <property type="protein sequence ID" value="TQS40288.1"/>
    <property type="molecule type" value="Genomic_DNA"/>
</dbReference>
<dbReference type="Pfam" id="PF02518">
    <property type="entry name" value="HATPase_c"/>
    <property type="match status" value="1"/>
</dbReference>
<evidence type="ECO:0000256" key="3">
    <source>
        <dbReference type="ARBA" id="ARBA00012438"/>
    </source>
</evidence>
<evidence type="ECO:0000256" key="9">
    <source>
        <dbReference type="ARBA" id="ARBA00023012"/>
    </source>
</evidence>
<dbReference type="AlphaFoldDB" id="A0A545AG29"/>
<feature type="domain" description="Histidine kinase" evidence="12">
    <location>
        <begin position="261"/>
        <end position="471"/>
    </location>
</feature>
<accession>A0A545AG29</accession>
<dbReference type="Pfam" id="PF03924">
    <property type="entry name" value="CHASE"/>
    <property type="match status" value="1"/>
</dbReference>
<evidence type="ECO:0000256" key="11">
    <source>
        <dbReference type="SAM" id="MobiDB-lite"/>
    </source>
</evidence>
<reference evidence="14 15" key="1">
    <citation type="submission" date="2019-07" db="EMBL/GenBank/DDBJ databases">
        <title>Cryptosporangium phraense sp. nov., isolated from plant litter.</title>
        <authorList>
            <person name="Suriyachadkun C."/>
        </authorList>
    </citation>
    <scope>NUCLEOTIDE SEQUENCE [LARGE SCALE GENOMIC DNA]</scope>
    <source>
        <strain evidence="14 15">A-T 5661</strain>
    </source>
</reference>
<protein>
    <recommendedName>
        <fullName evidence="3">histidine kinase</fullName>
        <ecNumber evidence="3">2.7.13.3</ecNumber>
    </recommendedName>
</protein>
<dbReference type="InterPro" id="IPR003661">
    <property type="entry name" value="HisK_dim/P_dom"/>
</dbReference>
<evidence type="ECO:0000256" key="1">
    <source>
        <dbReference type="ARBA" id="ARBA00000085"/>
    </source>
</evidence>
<evidence type="ECO:0000256" key="7">
    <source>
        <dbReference type="ARBA" id="ARBA00022777"/>
    </source>
</evidence>
<keyword evidence="7" id="KW-0418">Kinase</keyword>
<keyword evidence="6" id="KW-0812">Transmembrane</keyword>
<evidence type="ECO:0000256" key="4">
    <source>
        <dbReference type="ARBA" id="ARBA00022553"/>
    </source>
</evidence>
<dbReference type="Gene3D" id="1.10.287.130">
    <property type="match status" value="1"/>
</dbReference>
<dbReference type="SMART" id="SM00388">
    <property type="entry name" value="HisKA"/>
    <property type="match status" value="1"/>
</dbReference>
<gene>
    <name evidence="14" type="ORF">FL583_35835</name>
</gene>
<comment type="caution">
    <text evidence="14">The sequence shown here is derived from an EMBL/GenBank/DDBJ whole genome shotgun (WGS) entry which is preliminary data.</text>
</comment>
<evidence type="ECO:0000313" key="15">
    <source>
        <dbReference type="Proteomes" id="UP000317982"/>
    </source>
</evidence>
<dbReference type="Pfam" id="PF00512">
    <property type="entry name" value="HisKA"/>
    <property type="match status" value="1"/>
</dbReference>
<dbReference type="Gene3D" id="3.30.565.10">
    <property type="entry name" value="Histidine kinase-like ATPase, C-terminal domain"/>
    <property type="match status" value="1"/>
</dbReference>
<dbReference type="InParanoid" id="A0A545AG29"/>
<feature type="domain" description="CHASE" evidence="13">
    <location>
        <begin position="1"/>
        <end position="106"/>
    </location>
</feature>
<comment type="subcellular location">
    <subcellularLocation>
        <location evidence="2">Cell membrane</location>
    </subcellularLocation>
</comment>
<dbReference type="InterPro" id="IPR005467">
    <property type="entry name" value="His_kinase_dom"/>
</dbReference>
<dbReference type="CDD" id="cd00082">
    <property type="entry name" value="HisKA"/>
    <property type="match status" value="1"/>
</dbReference>
<comment type="catalytic activity">
    <reaction evidence="1">
        <text>ATP + protein L-histidine = ADP + protein N-phospho-L-histidine.</text>
        <dbReference type="EC" id="2.7.13.3"/>
    </reaction>
</comment>
<dbReference type="SMART" id="SM00387">
    <property type="entry name" value="HATPase_c"/>
    <property type="match status" value="1"/>
</dbReference>
<keyword evidence="4" id="KW-0597">Phosphoprotein</keyword>
<dbReference type="GO" id="GO:0000155">
    <property type="term" value="F:phosphorelay sensor kinase activity"/>
    <property type="evidence" value="ECO:0007669"/>
    <property type="project" value="InterPro"/>
</dbReference>
<evidence type="ECO:0000256" key="5">
    <source>
        <dbReference type="ARBA" id="ARBA00022679"/>
    </source>
</evidence>
<dbReference type="Proteomes" id="UP000317982">
    <property type="component" value="Unassembled WGS sequence"/>
</dbReference>
<feature type="compositionally biased region" description="Low complexity" evidence="11">
    <location>
        <begin position="135"/>
        <end position="158"/>
    </location>
</feature>
<evidence type="ECO:0000259" key="13">
    <source>
        <dbReference type="PROSITE" id="PS50839"/>
    </source>
</evidence>
<dbReference type="InterPro" id="IPR006189">
    <property type="entry name" value="CHASE_dom"/>
</dbReference>
<dbReference type="PANTHER" id="PTHR43711">
    <property type="entry name" value="TWO-COMPONENT HISTIDINE KINASE"/>
    <property type="match status" value="1"/>
</dbReference>
<evidence type="ECO:0000256" key="10">
    <source>
        <dbReference type="ARBA" id="ARBA00023136"/>
    </source>
</evidence>
<dbReference type="InterPro" id="IPR036890">
    <property type="entry name" value="HATPase_C_sf"/>
</dbReference>
<dbReference type="InterPro" id="IPR050736">
    <property type="entry name" value="Sensor_HK_Regulatory"/>
</dbReference>
<dbReference type="EC" id="2.7.13.3" evidence="3"/>
<keyword evidence="5" id="KW-0808">Transferase</keyword>
<dbReference type="InterPro" id="IPR004358">
    <property type="entry name" value="Sig_transdc_His_kin-like_C"/>
</dbReference>
<dbReference type="PROSITE" id="PS50839">
    <property type="entry name" value="CHASE"/>
    <property type="match status" value="1"/>
</dbReference>
<dbReference type="InterPro" id="IPR042240">
    <property type="entry name" value="CHASE_sf"/>
</dbReference>
<sequence>MLALPHRYVVLNRTLDGTAARIGRDAGAIPAARQAMDLALRRGKPTASATYVLRRDVEQVPAARRQLSFVVASPVRLLGNAGTGELRGWLVLGMRGQDFLQRTLQRAAAGQVRVELRDVQGSTSQRVASWPPGTPTTSGASATSPASGPASATSPVTAENTNTNAQHRRVDVAGRTWLLTVAPIDGYVHPDGTLDTVVLVAGTLIALLLASLVGTLSHSRARALADVDRATAALRADVARREDVERALRRRENELAGFAGVAAHDLRTPLTAASAYLEVLADDGELDAQSAEFLGRARSAVARTDRMLTDLLGYATADQVELRRTEVDLGRLVADVVTERTARLDADPRRVVVGELPVVSGDANMIRQVLDNLIGNALKYTAPGQPPRVSVTGRWVGSGWRIEVADRGIGLPAAERAGVFDAFQRGAGSGGYSGSGLGLAICRRVIERHGGTIGVDDNPGGGSTFWFTLPG</sequence>
<dbReference type="PANTHER" id="PTHR43711:SF1">
    <property type="entry name" value="HISTIDINE KINASE 1"/>
    <property type="match status" value="1"/>
</dbReference>
<dbReference type="PRINTS" id="PR00344">
    <property type="entry name" value="BCTRLSENSOR"/>
</dbReference>
<dbReference type="SUPFAM" id="SSF47384">
    <property type="entry name" value="Homodimeric domain of signal transducing histidine kinase"/>
    <property type="match status" value="1"/>
</dbReference>
<evidence type="ECO:0000256" key="8">
    <source>
        <dbReference type="ARBA" id="ARBA00022989"/>
    </source>
</evidence>
<keyword evidence="8" id="KW-1133">Transmembrane helix</keyword>
<dbReference type="PROSITE" id="PS50109">
    <property type="entry name" value="HIS_KIN"/>
    <property type="match status" value="1"/>
</dbReference>
<name>A0A545AG29_9ACTN</name>
<dbReference type="GO" id="GO:0005886">
    <property type="term" value="C:plasma membrane"/>
    <property type="evidence" value="ECO:0007669"/>
    <property type="project" value="UniProtKB-SubCell"/>
</dbReference>
<dbReference type="OrthoDB" id="5241249at2"/>
<evidence type="ECO:0000256" key="6">
    <source>
        <dbReference type="ARBA" id="ARBA00022692"/>
    </source>
</evidence>
<evidence type="ECO:0000313" key="14">
    <source>
        <dbReference type="EMBL" id="TQS40288.1"/>
    </source>
</evidence>
<dbReference type="SUPFAM" id="SSF55874">
    <property type="entry name" value="ATPase domain of HSP90 chaperone/DNA topoisomerase II/histidine kinase"/>
    <property type="match status" value="1"/>
</dbReference>
<dbReference type="InterPro" id="IPR003594">
    <property type="entry name" value="HATPase_dom"/>
</dbReference>
<dbReference type="InterPro" id="IPR036097">
    <property type="entry name" value="HisK_dim/P_sf"/>
</dbReference>
<feature type="region of interest" description="Disordered" evidence="11">
    <location>
        <begin position="120"/>
        <end position="166"/>
    </location>
</feature>